<proteinExistence type="predicted"/>
<gene>
    <name evidence="2" type="ORF">ANN_23508</name>
</gene>
<feature type="compositionally biased region" description="Basic and acidic residues" evidence="1">
    <location>
        <begin position="60"/>
        <end position="77"/>
    </location>
</feature>
<evidence type="ECO:0000313" key="2">
    <source>
        <dbReference type="EMBL" id="KAJ4434936.1"/>
    </source>
</evidence>
<accession>A0ABQ8SLA7</accession>
<sequence>MEDQRLVKGIYKWKPMGTRAAGRPKIRGEDDIANISERRTRWQKKTEKRAMKKKPQAKPAGKEDLCKEAYRDRGTAEKPTEKRYCREVYRGKGTAEKSTEEKVLQRSLQRKRYCREVYRGKGTAEKYTEEKVLQRSVQRKRYCREKVVQISLQRKCTAEKSTEEKVLQRSLQRKRYCREVYRGKGTAEKYTQEKVLQRSLQRKRYCREVYRGKGTAEKSTEEKVLQRSLQRKRYCREVYRGKGTAEKSTEEKVLQRSLQRKGNADKQRKCTAEKSAEKSTEEKVLQRSLQRKRYCREVYRGKGTAEKSTEEKVLQRSLQRKRYRREKVVQISLQRKCTAEVYRGKCTERSLQRKRYCREVYREKVLQRSLQRKGTAEKSTEEKVLQRSLQRIGTAEKSTEKRYGRNAYEVLIGRPEGKRPLGKPIRGWEDNIKMDLREVGYDRDWINLAQEGTDGGLITIVNAFGTAESKSSNRLHLRCVLTPFLDHSPQLKSAGTASASCILTVVLYGCETWTVTLREEEILRVFENKVLWKIFGAERDEVTGEWRKLHNAELHALYSSPDIIRNIKSRRFRWAGHVSWETRGKKTFGEAKTRDVAATTLTGVLCVKSTSQGFIRRNEKGNAVCKKGVKSRVQNTIQLPLETLFPALEKAEFRNLPLPQQGDERCGLRKAIYGRSVFVRDNYPQAVLEGEMSPGSSTNSYPAFSRIGLKENPGKNLNQITCPDRDLNPVHLVPLSDALTVTPQL</sequence>
<feature type="region of interest" description="Disordered" evidence="1">
    <location>
        <begin position="40"/>
        <end position="77"/>
    </location>
</feature>
<feature type="region of interest" description="Disordered" evidence="1">
    <location>
        <begin position="249"/>
        <end position="283"/>
    </location>
</feature>
<keyword evidence="3" id="KW-1185">Reference proteome</keyword>
<organism evidence="2 3">
    <name type="scientific">Periplaneta americana</name>
    <name type="common">American cockroach</name>
    <name type="synonym">Blatta americana</name>
    <dbReference type="NCBI Taxonomy" id="6978"/>
    <lineage>
        <taxon>Eukaryota</taxon>
        <taxon>Metazoa</taxon>
        <taxon>Ecdysozoa</taxon>
        <taxon>Arthropoda</taxon>
        <taxon>Hexapoda</taxon>
        <taxon>Insecta</taxon>
        <taxon>Pterygota</taxon>
        <taxon>Neoptera</taxon>
        <taxon>Polyneoptera</taxon>
        <taxon>Dictyoptera</taxon>
        <taxon>Blattodea</taxon>
        <taxon>Blattoidea</taxon>
        <taxon>Blattidae</taxon>
        <taxon>Blattinae</taxon>
        <taxon>Periplaneta</taxon>
    </lineage>
</organism>
<dbReference type="EMBL" id="JAJSOF020000025">
    <property type="protein sequence ID" value="KAJ4434936.1"/>
    <property type="molecule type" value="Genomic_DNA"/>
</dbReference>
<evidence type="ECO:0000256" key="1">
    <source>
        <dbReference type="SAM" id="MobiDB-lite"/>
    </source>
</evidence>
<protein>
    <submittedName>
        <fullName evidence="2">Uncharacterized protein</fullName>
    </submittedName>
</protein>
<feature type="compositionally biased region" description="Basic and acidic residues" evidence="1">
    <location>
        <begin position="262"/>
        <end position="283"/>
    </location>
</feature>
<reference evidence="2 3" key="1">
    <citation type="journal article" date="2022" name="Allergy">
        <title>Genome assembly and annotation of Periplaneta americana reveal a comprehensive cockroach allergen profile.</title>
        <authorList>
            <person name="Wang L."/>
            <person name="Xiong Q."/>
            <person name="Saelim N."/>
            <person name="Wang L."/>
            <person name="Nong W."/>
            <person name="Wan A.T."/>
            <person name="Shi M."/>
            <person name="Liu X."/>
            <person name="Cao Q."/>
            <person name="Hui J.H.L."/>
            <person name="Sookrung N."/>
            <person name="Leung T.F."/>
            <person name="Tungtrongchitr A."/>
            <person name="Tsui S.K.W."/>
        </authorList>
    </citation>
    <scope>NUCLEOTIDE SEQUENCE [LARGE SCALE GENOMIC DNA]</scope>
    <source>
        <strain evidence="2">PWHHKU_190912</strain>
    </source>
</reference>
<name>A0ABQ8SLA7_PERAM</name>
<comment type="caution">
    <text evidence="2">The sequence shown here is derived from an EMBL/GenBank/DDBJ whole genome shotgun (WGS) entry which is preliminary data.</text>
</comment>
<dbReference type="Proteomes" id="UP001148838">
    <property type="component" value="Unassembled WGS sequence"/>
</dbReference>
<evidence type="ECO:0000313" key="3">
    <source>
        <dbReference type="Proteomes" id="UP001148838"/>
    </source>
</evidence>
<feature type="compositionally biased region" description="Basic and acidic residues" evidence="1">
    <location>
        <begin position="40"/>
        <end position="49"/>
    </location>
</feature>